<dbReference type="Proteomes" id="UP001069802">
    <property type="component" value="Unassembled WGS sequence"/>
</dbReference>
<evidence type="ECO:0000256" key="5">
    <source>
        <dbReference type="ARBA" id="ARBA00023136"/>
    </source>
</evidence>
<keyword evidence="8" id="KW-1185">Reference proteome</keyword>
<evidence type="ECO:0000256" key="2">
    <source>
        <dbReference type="ARBA" id="ARBA00010265"/>
    </source>
</evidence>
<dbReference type="Gene3D" id="2.40.128.260">
    <property type="entry name" value="Type IV secretion system, VirB10/TraB/TrbI"/>
    <property type="match status" value="1"/>
</dbReference>
<gene>
    <name evidence="7" type="ORF">O4H49_20155</name>
</gene>
<dbReference type="InterPro" id="IPR005498">
    <property type="entry name" value="T4SS_VirB10/TraB/TrbI"/>
</dbReference>
<name>A0ABT4LPU9_9PROT</name>
<comment type="caution">
    <text evidence="7">The sequence shown here is derived from an EMBL/GenBank/DDBJ whole genome shotgun (WGS) entry which is preliminary data.</text>
</comment>
<evidence type="ECO:0000313" key="7">
    <source>
        <dbReference type="EMBL" id="MCZ4283109.1"/>
    </source>
</evidence>
<sequence>MYPTRKRLIALLALCLLLLGCDDDSQNTVAPEKPVDIPADYYTAPPKAEAPPPPVEGKLSVPVSFDMGRALVAEEFITRRIPVSIIGETPVSMFGIERSGNEDLTISSDCPLELAPGSSCTLLLEYLPQSPGELNSTILIATSKGIEKISVSGEGYEVAALPEPTPPPPVLPPAPKPPKPSPYEGAAYREAYALIERRRASGPSFASLKDDFVAVVPQEYKMTDSDYLREQTPSIETSFPVDRTNILTITRMHWGVLDREIVSSLPGLIIVRVDEDVFGTDGLTKILEKGDAYVGRYEPLEKVGDDRLNICFFRIIRLADGAHVYNSDECFAYATDAMGRVGLVGEVDNRAWEKYGSAFVTAGISALASYGTSKFDDGDGAVENSSEALSDQLGKITASMIEENIDLAPIITISGGERVGIQLLRDLYIRRPEPLKG</sequence>
<comment type="similarity">
    <text evidence="2">Belongs to the TrbI/VirB10 family.</text>
</comment>
<keyword evidence="3" id="KW-0812">Transmembrane</keyword>
<dbReference type="InterPro" id="IPR013783">
    <property type="entry name" value="Ig-like_fold"/>
</dbReference>
<reference evidence="7" key="1">
    <citation type="submission" date="2022-12" db="EMBL/GenBank/DDBJ databases">
        <title>Bacterial isolates from different developmental stages of Nematostella vectensis.</title>
        <authorList>
            <person name="Fraune S."/>
        </authorList>
    </citation>
    <scope>NUCLEOTIDE SEQUENCE</scope>
    <source>
        <strain evidence="7">G21630-S1</strain>
    </source>
</reference>
<evidence type="ECO:0000256" key="1">
    <source>
        <dbReference type="ARBA" id="ARBA00004167"/>
    </source>
</evidence>
<dbReference type="CDD" id="cd16429">
    <property type="entry name" value="VirB10"/>
    <property type="match status" value="1"/>
</dbReference>
<dbReference type="Pfam" id="PF03743">
    <property type="entry name" value="TrbI"/>
    <property type="match status" value="1"/>
</dbReference>
<evidence type="ECO:0000313" key="8">
    <source>
        <dbReference type="Proteomes" id="UP001069802"/>
    </source>
</evidence>
<comment type="subcellular location">
    <subcellularLocation>
        <location evidence="1">Membrane</location>
        <topology evidence="1">Single-pass membrane protein</topology>
    </subcellularLocation>
</comment>
<feature type="signal peptide" evidence="6">
    <location>
        <begin position="1"/>
        <end position="25"/>
    </location>
</feature>
<feature type="chain" id="PRO_5045879189" description="Conjugal transfer protein TrbI" evidence="6">
    <location>
        <begin position="26"/>
        <end position="437"/>
    </location>
</feature>
<keyword evidence="4" id="KW-1133">Transmembrane helix</keyword>
<protein>
    <recommendedName>
        <fullName evidence="9">Conjugal transfer protein TrbI</fullName>
    </recommendedName>
</protein>
<keyword evidence="6" id="KW-0732">Signal</keyword>
<keyword evidence="5" id="KW-0472">Membrane</keyword>
<evidence type="ECO:0000256" key="6">
    <source>
        <dbReference type="SAM" id="SignalP"/>
    </source>
</evidence>
<dbReference type="EMBL" id="JAPWGY010000018">
    <property type="protein sequence ID" value="MCZ4283109.1"/>
    <property type="molecule type" value="Genomic_DNA"/>
</dbReference>
<organism evidence="7 8">
    <name type="scientific">Kiloniella laminariae</name>
    <dbReference type="NCBI Taxonomy" id="454162"/>
    <lineage>
        <taxon>Bacteria</taxon>
        <taxon>Pseudomonadati</taxon>
        <taxon>Pseudomonadota</taxon>
        <taxon>Alphaproteobacteria</taxon>
        <taxon>Rhodospirillales</taxon>
        <taxon>Kiloniellaceae</taxon>
        <taxon>Kiloniella</taxon>
    </lineage>
</organism>
<evidence type="ECO:0008006" key="9">
    <source>
        <dbReference type="Google" id="ProtNLM"/>
    </source>
</evidence>
<dbReference type="Gene3D" id="2.60.40.10">
    <property type="entry name" value="Immunoglobulins"/>
    <property type="match status" value="1"/>
</dbReference>
<dbReference type="InterPro" id="IPR042217">
    <property type="entry name" value="T4SS_VirB10/TrbI"/>
</dbReference>
<evidence type="ECO:0000256" key="4">
    <source>
        <dbReference type="ARBA" id="ARBA00022989"/>
    </source>
</evidence>
<dbReference type="PROSITE" id="PS51257">
    <property type="entry name" value="PROKAR_LIPOPROTEIN"/>
    <property type="match status" value="1"/>
</dbReference>
<proteinExistence type="inferred from homology"/>
<evidence type="ECO:0000256" key="3">
    <source>
        <dbReference type="ARBA" id="ARBA00022692"/>
    </source>
</evidence>
<accession>A0ABT4LPU9</accession>
<dbReference type="RefSeq" id="WP_269425231.1">
    <property type="nucleotide sequence ID" value="NZ_JAPWGY010000018.1"/>
</dbReference>